<evidence type="ECO:0000313" key="2">
    <source>
        <dbReference type="EMBL" id="AXC11416.1"/>
    </source>
</evidence>
<dbReference type="EMBL" id="CP030840">
    <property type="protein sequence ID" value="AXC11416.1"/>
    <property type="molecule type" value="Genomic_DNA"/>
</dbReference>
<feature type="transmembrane region" description="Helical" evidence="1">
    <location>
        <begin position="136"/>
        <end position="155"/>
    </location>
</feature>
<name>A0A2Z5FYG6_9BACT</name>
<dbReference type="OrthoDB" id="118112at2"/>
<keyword evidence="3" id="KW-1185">Reference proteome</keyword>
<evidence type="ECO:0000313" key="3">
    <source>
        <dbReference type="Proteomes" id="UP000253606"/>
    </source>
</evidence>
<keyword evidence="1" id="KW-1133">Transmembrane helix</keyword>
<proteinExistence type="predicted"/>
<dbReference type="Proteomes" id="UP000253606">
    <property type="component" value="Chromosome"/>
</dbReference>
<dbReference type="AlphaFoldDB" id="A0A2Z5FYG6"/>
<organism evidence="2 3">
    <name type="scientific">Acidisarcina polymorpha</name>
    <dbReference type="NCBI Taxonomy" id="2211140"/>
    <lineage>
        <taxon>Bacteria</taxon>
        <taxon>Pseudomonadati</taxon>
        <taxon>Acidobacteriota</taxon>
        <taxon>Terriglobia</taxon>
        <taxon>Terriglobales</taxon>
        <taxon>Acidobacteriaceae</taxon>
        <taxon>Acidisarcina</taxon>
    </lineage>
</organism>
<evidence type="ECO:0000256" key="1">
    <source>
        <dbReference type="SAM" id="Phobius"/>
    </source>
</evidence>
<keyword evidence="1" id="KW-0812">Transmembrane</keyword>
<protein>
    <submittedName>
        <fullName evidence="2">Uncharacterized protein</fullName>
    </submittedName>
</protein>
<gene>
    <name evidence="2" type="ORF">ACPOL_2084</name>
</gene>
<keyword evidence="1" id="KW-0472">Membrane</keyword>
<reference evidence="2 3" key="1">
    <citation type="journal article" date="2018" name="Front. Microbiol.">
        <title>Hydrolytic Capabilities as a Key to Environmental Success: Chitinolytic and Cellulolytic Acidobacteria From Acidic Sub-arctic Soils and Boreal Peatlands.</title>
        <authorList>
            <person name="Belova S.E."/>
            <person name="Ravin N.V."/>
            <person name="Pankratov T.A."/>
            <person name="Rakitin A.L."/>
            <person name="Ivanova A.A."/>
            <person name="Beletsky A.V."/>
            <person name="Mardanov A.V."/>
            <person name="Sinninghe Damste J.S."/>
            <person name="Dedysh S.N."/>
        </authorList>
    </citation>
    <scope>NUCLEOTIDE SEQUENCE [LARGE SCALE GENOMIC DNA]</scope>
    <source>
        <strain evidence="2 3">SBC82</strain>
    </source>
</reference>
<accession>A0A2Z5FYG6</accession>
<feature type="transmembrane region" description="Helical" evidence="1">
    <location>
        <begin position="103"/>
        <end position="124"/>
    </location>
</feature>
<sequence length="210" mass="22490">MHSNRRGVGSEPEDDADRSIAQRSIAQRSIADRSIAQSILFPFRYWNWKTASITAVIRGSVFLGALGRHAGQKGALIEIAYVIGTSGFFSAIQQGLLGVRNRWLGNLAIVAGVPVAALLLDCLAHLAAATPNPSKVTIGVLIFSLISAAFHLHMMNSGAMLAGKNEQSFLEDLKAVPALTISFVCAPLRWATQLLSAVPRAVDWEPESAD</sequence>
<feature type="transmembrane region" description="Helical" evidence="1">
    <location>
        <begin position="79"/>
        <end position="97"/>
    </location>
</feature>
<dbReference type="KEGG" id="abas:ACPOL_2084"/>
<dbReference type="RefSeq" id="WP_114206871.1">
    <property type="nucleotide sequence ID" value="NZ_CP030840.1"/>
</dbReference>